<dbReference type="SUPFAM" id="SSF53254">
    <property type="entry name" value="Phosphoglycerate mutase-like"/>
    <property type="match status" value="1"/>
</dbReference>
<feature type="chain" id="PRO_5046236103" evidence="1">
    <location>
        <begin position="31"/>
        <end position="226"/>
    </location>
</feature>
<proteinExistence type="predicted"/>
<accession>A0ABU3K9R4</accession>
<dbReference type="Pfam" id="PF00300">
    <property type="entry name" value="His_Phos_1"/>
    <property type="match status" value="1"/>
</dbReference>
<sequence>MNPLFFLKQLCYVLMLGACFLTLHSATSLAAENESWLENACPSWSNLSKVQQKALQDGLKTRKGFVLLFRHFEKDREHCKDDQWIPLTTDGLKKAYNSGEILNRNMEIEHAVASPWKRTTDTASLLVLFKKKVDPSDDFKPRFGDFNNLADELWKRSKQNPDTNVLAVGHSGKINAFLRNNDEGNRQVGLEEGWSAILRPVVQKKQFFCDVMIRPDEWPGLFPAKE</sequence>
<dbReference type="Proteomes" id="UP001250932">
    <property type="component" value="Unassembled WGS sequence"/>
</dbReference>
<dbReference type="RefSeq" id="WP_313833524.1">
    <property type="nucleotide sequence ID" value="NZ_JAQOUE010000001.1"/>
</dbReference>
<reference evidence="2 3" key="1">
    <citation type="journal article" date="2023" name="ISME J.">
        <title>Cultivation and genomic characterization of novel and ubiquitous marine nitrite-oxidizing bacteria from the Nitrospirales.</title>
        <authorList>
            <person name="Mueller A.J."/>
            <person name="Daebeler A."/>
            <person name="Herbold C.W."/>
            <person name="Kirkegaard R.H."/>
            <person name="Daims H."/>
        </authorList>
    </citation>
    <scope>NUCLEOTIDE SEQUENCE [LARGE SCALE GENOMIC DNA]</scope>
    <source>
        <strain evidence="2 3">EB</strain>
    </source>
</reference>
<dbReference type="InterPro" id="IPR013078">
    <property type="entry name" value="His_Pase_superF_clade-1"/>
</dbReference>
<evidence type="ECO:0000313" key="2">
    <source>
        <dbReference type="EMBL" id="MDT7043043.1"/>
    </source>
</evidence>
<feature type="signal peptide" evidence="1">
    <location>
        <begin position="1"/>
        <end position="30"/>
    </location>
</feature>
<evidence type="ECO:0000313" key="3">
    <source>
        <dbReference type="Proteomes" id="UP001250932"/>
    </source>
</evidence>
<dbReference type="Gene3D" id="3.40.50.1240">
    <property type="entry name" value="Phosphoglycerate mutase-like"/>
    <property type="match status" value="1"/>
</dbReference>
<dbReference type="CDD" id="cd07067">
    <property type="entry name" value="HP_PGM_like"/>
    <property type="match status" value="1"/>
</dbReference>
<dbReference type="InterPro" id="IPR029033">
    <property type="entry name" value="His_PPase_superfam"/>
</dbReference>
<comment type="caution">
    <text evidence="2">The sequence shown here is derived from an EMBL/GenBank/DDBJ whole genome shotgun (WGS) entry which is preliminary data.</text>
</comment>
<keyword evidence="3" id="KW-1185">Reference proteome</keyword>
<organism evidence="2 3">
    <name type="scientific">Candidatus Nitronereus thalassa</name>
    <dbReference type="NCBI Taxonomy" id="3020898"/>
    <lineage>
        <taxon>Bacteria</taxon>
        <taxon>Pseudomonadati</taxon>
        <taxon>Nitrospirota</taxon>
        <taxon>Nitrospiria</taxon>
        <taxon>Nitrospirales</taxon>
        <taxon>Nitrospiraceae</taxon>
        <taxon>Candidatus Nitronereus</taxon>
    </lineage>
</organism>
<gene>
    <name evidence="2" type="ORF">PPG34_11815</name>
</gene>
<protein>
    <submittedName>
        <fullName evidence="2">Histidine phosphatase family protein</fullName>
    </submittedName>
</protein>
<evidence type="ECO:0000256" key="1">
    <source>
        <dbReference type="SAM" id="SignalP"/>
    </source>
</evidence>
<keyword evidence="1" id="KW-0732">Signal</keyword>
<dbReference type="EMBL" id="JAQOUE010000001">
    <property type="protein sequence ID" value="MDT7043043.1"/>
    <property type="molecule type" value="Genomic_DNA"/>
</dbReference>
<name>A0ABU3K9R4_9BACT</name>